<evidence type="ECO:0000256" key="7">
    <source>
        <dbReference type="ARBA" id="ARBA00022967"/>
    </source>
</evidence>
<evidence type="ECO:0000256" key="2">
    <source>
        <dbReference type="ARBA" id="ARBA00006024"/>
    </source>
</evidence>
<dbReference type="HOGENOM" id="CLU_001771_0_3_11"/>
<feature type="transmembrane region" description="Helical" evidence="10">
    <location>
        <begin position="338"/>
        <end position="359"/>
    </location>
</feature>
<evidence type="ECO:0000256" key="10">
    <source>
        <dbReference type="RuleBase" id="RU362081"/>
    </source>
</evidence>
<dbReference type="InterPro" id="IPR018303">
    <property type="entry name" value="ATPase_P-typ_P_site"/>
</dbReference>
<comment type="similarity">
    <text evidence="2 10">Belongs to the cation transport ATPase (P-type) (TC 3.A.3) family. Type IB subfamily.</text>
</comment>
<dbReference type="CDD" id="cd02094">
    <property type="entry name" value="P-type_ATPase_Cu-like"/>
    <property type="match status" value="1"/>
</dbReference>
<keyword evidence="10" id="KW-1003">Cell membrane</keyword>
<dbReference type="AlphaFoldDB" id="A9WSK9"/>
<dbReference type="InterPro" id="IPR036163">
    <property type="entry name" value="HMA_dom_sf"/>
</dbReference>
<dbReference type="STRING" id="288705.RSal33209_2065"/>
<proteinExistence type="inferred from homology"/>
<dbReference type="SUPFAM" id="SSF55008">
    <property type="entry name" value="HMA, heavy metal-associated domain"/>
    <property type="match status" value="1"/>
</dbReference>
<evidence type="ECO:0000256" key="5">
    <source>
        <dbReference type="ARBA" id="ARBA00022741"/>
    </source>
</evidence>
<dbReference type="EC" id="3.6.3.4" evidence="12"/>
<dbReference type="CDD" id="cd00371">
    <property type="entry name" value="HMA"/>
    <property type="match status" value="1"/>
</dbReference>
<feature type="transmembrane region" description="Helical" evidence="10">
    <location>
        <begin position="185"/>
        <end position="204"/>
    </location>
</feature>
<dbReference type="Gene3D" id="3.30.70.100">
    <property type="match status" value="1"/>
</dbReference>
<keyword evidence="4 10" id="KW-0479">Metal-binding</keyword>
<dbReference type="Gene3D" id="3.40.1110.10">
    <property type="entry name" value="Calcium-transporting ATPase, cytoplasmic domain N"/>
    <property type="match status" value="1"/>
</dbReference>
<feature type="transmembrane region" description="Helical" evidence="10">
    <location>
        <begin position="108"/>
        <end position="126"/>
    </location>
</feature>
<dbReference type="InterPro" id="IPR059000">
    <property type="entry name" value="ATPase_P-type_domA"/>
</dbReference>
<dbReference type="InterPro" id="IPR023298">
    <property type="entry name" value="ATPase_P-typ_TM_dom_sf"/>
</dbReference>
<reference evidence="13" key="1">
    <citation type="journal article" date="2008" name="J. Bacteriol.">
        <title>Genome sequence of the fish pathogen Renibacterium salmoninarum suggests reductive evolution away from an environmental Arthrobacter ancestor.</title>
        <authorList>
            <person name="Wiens G.D."/>
            <person name="Rockey D.D."/>
            <person name="Wu Z."/>
            <person name="Chang J."/>
            <person name="Levy R."/>
            <person name="Crane S."/>
            <person name="Chen D.S."/>
            <person name="Capri G.R."/>
            <person name="Burnett J.R."/>
            <person name="Sudheesh P.S."/>
            <person name="Schipma M.J."/>
            <person name="Burd H."/>
            <person name="Bhattacharyya A."/>
            <person name="Rhodes L.D."/>
            <person name="Kaul R."/>
            <person name="Strom M.S."/>
        </authorList>
    </citation>
    <scope>NUCLEOTIDE SEQUENCE [LARGE SCALE GENOMIC DNA]</scope>
    <source>
        <strain evidence="13">ATCC 33209 / DSM 20767 / JCM 11484 / NBRC 15589 / NCIMB 2235</strain>
    </source>
</reference>
<feature type="transmembrane region" description="Helical" evidence="10">
    <location>
        <begin position="682"/>
        <end position="699"/>
    </location>
</feature>
<keyword evidence="7" id="KW-1278">Translocase</keyword>
<evidence type="ECO:0000256" key="3">
    <source>
        <dbReference type="ARBA" id="ARBA00022692"/>
    </source>
</evidence>
<dbReference type="NCBIfam" id="TIGR01494">
    <property type="entry name" value="ATPase_P-type"/>
    <property type="match status" value="2"/>
</dbReference>
<dbReference type="GO" id="GO:0043682">
    <property type="term" value="F:P-type divalent copper transporter activity"/>
    <property type="evidence" value="ECO:0007669"/>
    <property type="project" value="TreeGrafter"/>
</dbReference>
<dbReference type="GO" id="GO:0055070">
    <property type="term" value="P:copper ion homeostasis"/>
    <property type="evidence" value="ECO:0007669"/>
    <property type="project" value="TreeGrafter"/>
</dbReference>
<name>A9WSK9_RENSM</name>
<dbReference type="Pfam" id="PF00403">
    <property type="entry name" value="HMA"/>
    <property type="match status" value="1"/>
</dbReference>
<dbReference type="KEGG" id="rsa:RSal33209_2065"/>
<dbReference type="PRINTS" id="PR00119">
    <property type="entry name" value="CATATPASE"/>
</dbReference>
<feature type="transmembrane region" description="Helical" evidence="10">
    <location>
        <begin position="81"/>
        <end position="102"/>
    </location>
</feature>
<dbReference type="Pfam" id="PF00702">
    <property type="entry name" value="Hydrolase"/>
    <property type="match status" value="1"/>
</dbReference>
<evidence type="ECO:0000256" key="4">
    <source>
        <dbReference type="ARBA" id="ARBA00022723"/>
    </source>
</evidence>
<dbReference type="Gene3D" id="3.40.50.1000">
    <property type="entry name" value="HAD superfamily/HAD-like"/>
    <property type="match status" value="1"/>
</dbReference>
<dbReference type="SFLD" id="SFLDS00003">
    <property type="entry name" value="Haloacid_Dehalogenase"/>
    <property type="match status" value="1"/>
</dbReference>
<dbReference type="PROSITE" id="PS00154">
    <property type="entry name" value="ATPASE_E1_E2"/>
    <property type="match status" value="1"/>
</dbReference>
<dbReference type="SUPFAM" id="SSF56784">
    <property type="entry name" value="HAD-like"/>
    <property type="match status" value="1"/>
</dbReference>
<evidence type="ECO:0000313" key="12">
    <source>
        <dbReference type="EMBL" id="ABY23797.1"/>
    </source>
</evidence>
<keyword evidence="8 10" id="KW-1133">Transmembrane helix</keyword>
<sequence>MTCSACAVRIQKKLGKLDGVEATVNFATERAVLNGLAADRIDQAIEAVAAAGYSAELVTRGASSMPETNAPQRSAMLLRRLIIAAILTLPLGNFAIVLALIPEFRFPGWDWLCVLIATPVVFWCAWPFHRAAARNLRHGGFSMDTLVSLGVLASYFWSVGAIIFSDKSTPGFWVGFGQTPPGADSIYLEVAAGVTTFLLAGRYFEAKSRLAASNVLGALAKLAVGEVRLVRDGVESVVPVAQLRVGDLFVVKPGERIACDAEVEDGLAAVDTSAMTGELEPRPCSPGSTVVGGTVVLDGRLRLRAVKVGQSTQLAQLAALAEHAQTRKASVQALVEKIVSVFVPVVLGLAVLVFALGLISGNPVDRAFGAAVSLLIIACPCALGLATPMALMVGVGRGSQLGILIKSQQALESSGQIDTVVLDKTGTLTTGQMTVRLVQILKQSNTIDGTGISPERLTSMAAAAEAHSEHPTAQAITQFAQENGIQIPSTQEFRAIPGLGVRATVEGVEVLVGSAALLAAEGLDLVEELDLEKRSTIIYVAFDGEAVGRFSLQDSLRKGAVEAVQKLHALGLRTVLLSGDRQEVADEVARQSGISEAIGGVLPADKAQTIAQLQSAGRKVAMVGDGINDAAALATANLGLAMVSGTDVAMKSADIILLRSDLRVVADAIVLSKRTLRTIRGNLIWAFVYNIAAIPLAALGMLNPLIAGAAMSLSSLFVVTNSLRLRNFVASGDQTEAESDS</sequence>
<feature type="transmembrane region" description="Helical" evidence="10">
    <location>
        <begin position="146"/>
        <end position="165"/>
    </location>
</feature>
<evidence type="ECO:0000256" key="9">
    <source>
        <dbReference type="ARBA" id="ARBA00023136"/>
    </source>
</evidence>
<evidence type="ECO:0000259" key="11">
    <source>
        <dbReference type="PROSITE" id="PS50846"/>
    </source>
</evidence>
<keyword evidence="5 10" id="KW-0547">Nucleotide-binding</keyword>
<dbReference type="PROSITE" id="PS50846">
    <property type="entry name" value="HMA_2"/>
    <property type="match status" value="1"/>
</dbReference>
<dbReference type="Gene3D" id="2.70.150.10">
    <property type="entry name" value="Calcium-transporting ATPase, cytoplasmic transduction domain A"/>
    <property type="match status" value="1"/>
</dbReference>
<keyword evidence="12" id="KW-0378">Hydrolase</keyword>
<keyword evidence="13" id="KW-1185">Reference proteome</keyword>
<accession>A9WSK9</accession>
<dbReference type="PANTHER" id="PTHR43520:SF8">
    <property type="entry name" value="P-TYPE CU(+) TRANSPORTER"/>
    <property type="match status" value="1"/>
</dbReference>
<evidence type="ECO:0000256" key="6">
    <source>
        <dbReference type="ARBA" id="ARBA00022840"/>
    </source>
</evidence>
<dbReference type="InterPro" id="IPR006121">
    <property type="entry name" value="HMA_dom"/>
</dbReference>
<dbReference type="InterPro" id="IPR001757">
    <property type="entry name" value="P_typ_ATPase"/>
</dbReference>
<evidence type="ECO:0000313" key="13">
    <source>
        <dbReference type="Proteomes" id="UP000002007"/>
    </source>
</evidence>
<keyword evidence="3 10" id="KW-0812">Transmembrane</keyword>
<feature type="transmembrane region" description="Helical" evidence="10">
    <location>
        <begin position="371"/>
        <end position="396"/>
    </location>
</feature>
<evidence type="ECO:0000256" key="8">
    <source>
        <dbReference type="ARBA" id="ARBA00022989"/>
    </source>
</evidence>
<protein>
    <submittedName>
        <fullName evidence="12">Copper-exporting ATPase</fullName>
        <ecNumber evidence="12">3.6.3.4</ecNumber>
    </submittedName>
</protein>
<dbReference type="InterPro" id="IPR008250">
    <property type="entry name" value="ATPase_P-typ_transduc_dom_A_sf"/>
</dbReference>
<dbReference type="GO" id="GO:0005886">
    <property type="term" value="C:plasma membrane"/>
    <property type="evidence" value="ECO:0007669"/>
    <property type="project" value="UniProtKB-SubCell"/>
</dbReference>
<dbReference type="GO" id="GO:0005524">
    <property type="term" value="F:ATP binding"/>
    <property type="evidence" value="ECO:0007669"/>
    <property type="project" value="UniProtKB-UniRule"/>
</dbReference>
<dbReference type="Gene3D" id="1.20.1110.10">
    <property type="entry name" value="Calcium-transporting ATPase, transmembrane domain"/>
    <property type="match status" value="1"/>
</dbReference>
<feature type="domain" description="HMA" evidence="11">
    <location>
        <begin position="1"/>
        <end position="56"/>
    </location>
</feature>
<dbReference type="GO" id="GO:0016887">
    <property type="term" value="F:ATP hydrolysis activity"/>
    <property type="evidence" value="ECO:0007669"/>
    <property type="project" value="InterPro"/>
</dbReference>
<dbReference type="GO" id="GO:0005507">
    <property type="term" value="F:copper ion binding"/>
    <property type="evidence" value="ECO:0007669"/>
    <property type="project" value="TreeGrafter"/>
</dbReference>
<dbReference type="SUPFAM" id="SSF81653">
    <property type="entry name" value="Calcium ATPase, transduction domain A"/>
    <property type="match status" value="1"/>
</dbReference>
<dbReference type="PRINTS" id="PR00940">
    <property type="entry name" value="CATPATPASEA"/>
</dbReference>
<dbReference type="InterPro" id="IPR027256">
    <property type="entry name" value="P-typ_ATPase_IB"/>
</dbReference>
<dbReference type="PANTHER" id="PTHR43520">
    <property type="entry name" value="ATP7, ISOFORM B"/>
    <property type="match status" value="1"/>
</dbReference>
<keyword evidence="9 10" id="KW-0472">Membrane</keyword>
<dbReference type="SFLD" id="SFLDF00027">
    <property type="entry name" value="p-type_atpase"/>
    <property type="match status" value="1"/>
</dbReference>
<dbReference type="eggNOG" id="COG2217">
    <property type="taxonomic scope" value="Bacteria"/>
</dbReference>
<dbReference type="InterPro" id="IPR023214">
    <property type="entry name" value="HAD_sf"/>
</dbReference>
<gene>
    <name evidence="12" type="ordered locus">RSal33209_2065</name>
</gene>
<dbReference type="EMBL" id="CP000910">
    <property type="protein sequence ID" value="ABY23797.1"/>
    <property type="molecule type" value="Genomic_DNA"/>
</dbReference>
<dbReference type="SFLD" id="SFLDG00002">
    <property type="entry name" value="C1.7:_P-type_atpase_like"/>
    <property type="match status" value="1"/>
</dbReference>
<organism evidence="12 13">
    <name type="scientific">Renibacterium salmoninarum (strain ATCC 33209 / DSM 20767 / JCM 11484 / NBRC 15589 / NCIMB 2235)</name>
    <dbReference type="NCBI Taxonomy" id="288705"/>
    <lineage>
        <taxon>Bacteria</taxon>
        <taxon>Bacillati</taxon>
        <taxon>Actinomycetota</taxon>
        <taxon>Actinomycetes</taxon>
        <taxon>Micrococcales</taxon>
        <taxon>Micrococcaceae</taxon>
        <taxon>Renibacterium</taxon>
    </lineage>
</organism>
<dbReference type="NCBIfam" id="TIGR01512">
    <property type="entry name" value="ATPase-IB2_Cd"/>
    <property type="match status" value="1"/>
</dbReference>
<keyword evidence="6 10" id="KW-0067">ATP-binding</keyword>
<dbReference type="Pfam" id="PF00122">
    <property type="entry name" value="E1-E2_ATPase"/>
    <property type="match status" value="1"/>
</dbReference>
<dbReference type="InterPro" id="IPR000579">
    <property type="entry name" value="Cation-trans_P-type_ATPase_A/B"/>
</dbReference>
<dbReference type="NCBIfam" id="TIGR01525">
    <property type="entry name" value="ATPase-IB_hvy"/>
    <property type="match status" value="1"/>
</dbReference>
<dbReference type="Proteomes" id="UP000002007">
    <property type="component" value="Chromosome"/>
</dbReference>
<evidence type="ECO:0000256" key="1">
    <source>
        <dbReference type="ARBA" id="ARBA00004651"/>
    </source>
</evidence>
<dbReference type="SUPFAM" id="SSF81665">
    <property type="entry name" value="Calcium ATPase, transmembrane domain M"/>
    <property type="match status" value="1"/>
</dbReference>
<dbReference type="InterPro" id="IPR044492">
    <property type="entry name" value="P_typ_ATPase_HD_dom"/>
</dbReference>
<comment type="subcellular location">
    <subcellularLocation>
        <location evidence="1">Cell membrane</location>
        <topology evidence="1">Multi-pass membrane protein</topology>
    </subcellularLocation>
</comment>
<dbReference type="InterPro" id="IPR036412">
    <property type="entry name" value="HAD-like_sf"/>
</dbReference>
<dbReference type="InterPro" id="IPR023299">
    <property type="entry name" value="ATPase_P-typ_cyto_dom_N"/>
</dbReference>
<dbReference type="NCBIfam" id="TIGR01511">
    <property type="entry name" value="ATPase-IB1_Cu"/>
    <property type="match status" value="1"/>
</dbReference>